<dbReference type="CDD" id="cd23081">
    <property type="entry name" value="cpPDZ_EcRseP-like"/>
    <property type="match status" value="1"/>
</dbReference>
<keyword evidence="11" id="KW-0479">Metal-binding</keyword>
<evidence type="ECO:0000256" key="8">
    <source>
        <dbReference type="ARBA" id="ARBA00022989"/>
    </source>
</evidence>
<feature type="transmembrane region" description="Helical" evidence="11">
    <location>
        <begin position="110"/>
        <end position="133"/>
    </location>
</feature>
<evidence type="ECO:0000256" key="10">
    <source>
        <dbReference type="ARBA" id="ARBA00023136"/>
    </source>
</evidence>
<feature type="domain" description="PDZ" evidence="12">
    <location>
        <begin position="144"/>
        <end position="173"/>
    </location>
</feature>
<evidence type="ECO:0000256" key="3">
    <source>
        <dbReference type="ARBA" id="ARBA00007931"/>
    </source>
</evidence>
<dbReference type="InterPro" id="IPR001478">
    <property type="entry name" value="PDZ"/>
</dbReference>
<evidence type="ECO:0000256" key="9">
    <source>
        <dbReference type="ARBA" id="ARBA00023049"/>
    </source>
</evidence>
<keyword evidence="5 11" id="KW-0812">Transmembrane</keyword>
<organism evidence="13 14">
    <name type="scientific">Azospirillum brasilense</name>
    <dbReference type="NCBI Taxonomy" id="192"/>
    <lineage>
        <taxon>Bacteria</taxon>
        <taxon>Pseudomonadati</taxon>
        <taxon>Pseudomonadota</taxon>
        <taxon>Alphaproteobacteria</taxon>
        <taxon>Rhodospirillales</taxon>
        <taxon>Azospirillaceae</taxon>
        <taxon>Azospirillum</taxon>
    </lineage>
</organism>
<keyword evidence="10 11" id="KW-0472">Membrane</keyword>
<dbReference type="InterPro" id="IPR004387">
    <property type="entry name" value="Pept_M50_Zn"/>
</dbReference>
<dbReference type="RefSeq" id="WP_094305996.1">
    <property type="nucleotide sequence ID" value="NZ_NOWT01000029.1"/>
</dbReference>
<dbReference type="PROSITE" id="PS50106">
    <property type="entry name" value="PDZ"/>
    <property type="match status" value="1"/>
</dbReference>
<evidence type="ECO:0000256" key="4">
    <source>
        <dbReference type="ARBA" id="ARBA00022670"/>
    </source>
</evidence>
<dbReference type="Proteomes" id="UP000215367">
    <property type="component" value="Unassembled WGS sequence"/>
</dbReference>
<comment type="subcellular location">
    <subcellularLocation>
        <location evidence="2">Membrane</location>
        <topology evidence="2">Multi-pass membrane protein</topology>
    </subcellularLocation>
</comment>
<gene>
    <name evidence="13" type="primary">rseP</name>
    <name evidence="13" type="ORF">CHT98_24190</name>
</gene>
<dbReference type="CDD" id="cd06163">
    <property type="entry name" value="S2P-M50_PDZ_RseP-like"/>
    <property type="match status" value="1"/>
</dbReference>
<keyword evidence="6 11" id="KW-0378">Hydrolase</keyword>
<keyword evidence="7 11" id="KW-0862">Zinc</keyword>
<evidence type="ECO:0000256" key="5">
    <source>
        <dbReference type="ARBA" id="ARBA00022692"/>
    </source>
</evidence>
<reference evidence="13 14" key="1">
    <citation type="submission" date="2017-07" db="EMBL/GenBank/DDBJ databases">
        <title>Whole genome sequence of Azospirillum brasilense 2A1, a potential biofertilizer strain.</title>
        <authorList>
            <person name="Fontana C.A."/>
            <person name="Toffoli L.M."/>
            <person name="Salazar S.M."/>
            <person name="Puglisi E."/>
            <person name="Pedraza R."/>
            <person name="Bassi D."/>
            <person name="Cocconcelli P.S."/>
        </authorList>
    </citation>
    <scope>NUCLEOTIDE SEQUENCE [LARGE SCALE GENOMIC DNA]</scope>
    <source>
        <strain evidence="13 14">2A1</strain>
    </source>
</reference>
<sequence length="377" mass="40757">MDVMGGFGTTLLSFLLVLTVLVFVHELGHYLVARRNGVRIEVFSIGFGPELFGWTDRSGTRWKFSAIPLGGYVKMFGDADPASTPGALTQSMSAEEQAVSFHHKRLGQRAAIVAAGPIANFLFAIVALTILFATAGQSFTPPDVGGVQPGSAAERAGLQPGDLIVSINGSDIQRFEEIRQIVSMQPGAPLEMVVQRDGRSVNLTATPDVREVTDRLGNTHRIGQLGIMRGGAETKRHDPLTALWQAGREVVGMVSGTFVALGQMIEGSRGTEELGGPLRIAQMSGEVAQSGWYPLIWFMTFLSVNLGMINLFPVPLLDGGHLMFYALEGLRGRPLGPKAQEYGFRIGLALVLTLMVFATWNDLVQLRVVDFFRGLIS</sequence>
<evidence type="ECO:0000259" key="12">
    <source>
        <dbReference type="PROSITE" id="PS50106"/>
    </source>
</evidence>
<evidence type="ECO:0000256" key="11">
    <source>
        <dbReference type="RuleBase" id="RU362031"/>
    </source>
</evidence>
<name>A0A235H8F6_AZOBR</name>
<keyword evidence="9 11" id="KW-0482">Metalloprotease</keyword>
<keyword evidence="8 11" id="KW-1133">Transmembrane helix</keyword>
<dbReference type="PANTHER" id="PTHR42837">
    <property type="entry name" value="REGULATOR OF SIGMA-E PROTEASE RSEP"/>
    <property type="match status" value="1"/>
</dbReference>
<dbReference type="NCBIfam" id="TIGR00054">
    <property type="entry name" value="RIP metalloprotease RseP"/>
    <property type="match status" value="1"/>
</dbReference>
<dbReference type="AlphaFoldDB" id="A0A235H8F6"/>
<dbReference type="GO" id="GO:0046872">
    <property type="term" value="F:metal ion binding"/>
    <property type="evidence" value="ECO:0007669"/>
    <property type="project" value="UniProtKB-KW"/>
</dbReference>
<feature type="transmembrane region" description="Helical" evidence="11">
    <location>
        <begin position="6"/>
        <end position="25"/>
    </location>
</feature>
<protein>
    <recommendedName>
        <fullName evidence="11">Zinc metalloprotease</fullName>
        <ecNumber evidence="11">3.4.24.-</ecNumber>
    </recommendedName>
</protein>
<dbReference type="EC" id="3.4.24.-" evidence="11"/>
<evidence type="ECO:0000313" key="14">
    <source>
        <dbReference type="Proteomes" id="UP000215367"/>
    </source>
</evidence>
<dbReference type="GO" id="GO:0004222">
    <property type="term" value="F:metalloendopeptidase activity"/>
    <property type="evidence" value="ECO:0007669"/>
    <property type="project" value="InterPro"/>
</dbReference>
<comment type="caution">
    <text evidence="13">The sequence shown here is derived from an EMBL/GenBank/DDBJ whole genome shotgun (WGS) entry which is preliminary data.</text>
</comment>
<dbReference type="SUPFAM" id="SSF50156">
    <property type="entry name" value="PDZ domain-like"/>
    <property type="match status" value="1"/>
</dbReference>
<feature type="transmembrane region" description="Helical" evidence="11">
    <location>
        <begin position="292"/>
        <end position="314"/>
    </location>
</feature>
<evidence type="ECO:0000256" key="7">
    <source>
        <dbReference type="ARBA" id="ARBA00022833"/>
    </source>
</evidence>
<dbReference type="InterPro" id="IPR036034">
    <property type="entry name" value="PDZ_sf"/>
</dbReference>
<dbReference type="Pfam" id="PF02163">
    <property type="entry name" value="Peptidase_M50"/>
    <property type="match status" value="1"/>
</dbReference>
<comment type="similarity">
    <text evidence="3 11">Belongs to the peptidase M50B family.</text>
</comment>
<evidence type="ECO:0000256" key="1">
    <source>
        <dbReference type="ARBA" id="ARBA00001947"/>
    </source>
</evidence>
<accession>A0A235H8F6</accession>
<dbReference type="PANTHER" id="PTHR42837:SF2">
    <property type="entry name" value="MEMBRANE METALLOPROTEASE ARASP2, CHLOROPLASTIC-RELATED"/>
    <property type="match status" value="1"/>
</dbReference>
<evidence type="ECO:0000256" key="2">
    <source>
        <dbReference type="ARBA" id="ARBA00004141"/>
    </source>
</evidence>
<dbReference type="InterPro" id="IPR041489">
    <property type="entry name" value="PDZ_6"/>
</dbReference>
<proteinExistence type="inferred from homology"/>
<dbReference type="GO" id="GO:0006508">
    <property type="term" value="P:proteolysis"/>
    <property type="evidence" value="ECO:0007669"/>
    <property type="project" value="UniProtKB-KW"/>
</dbReference>
<dbReference type="InterPro" id="IPR008915">
    <property type="entry name" value="Peptidase_M50"/>
</dbReference>
<dbReference type="Pfam" id="PF17820">
    <property type="entry name" value="PDZ_6"/>
    <property type="match status" value="1"/>
</dbReference>
<comment type="cofactor">
    <cofactor evidence="1 11">
        <name>Zn(2+)</name>
        <dbReference type="ChEBI" id="CHEBI:29105"/>
    </cofactor>
</comment>
<dbReference type="Gene3D" id="2.30.42.10">
    <property type="match status" value="1"/>
</dbReference>
<dbReference type="GO" id="GO:0016020">
    <property type="term" value="C:membrane"/>
    <property type="evidence" value="ECO:0007669"/>
    <property type="project" value="UniProtKB-SubCell"/>
</dbReference>
<evidence type="ECO:0000313" key="13">
    <source>
        <dbReference type="EMBL" id="OYD81777.1"/>
    </source>
</evidence>
<dbReference type="SMART" id="SM00228">
    <property type="entry name" value="PDZ"/>
    <property type="match status" value="1"/>
</dbReference>
<evidence type="ECO:0000256" key="6">
    <source>
        <dbReference type="ARBA" id="ARBA00022801"/>
    </source>
</evidence>
<keyword evidence="4 13" id="KW-0645">Protease</keyword>
<dbReference type="EMBL" id="NOWT01000029">
    <property type="protein sequence ID" value="OYD81777.1"/>
    <property type="molecule type" value="Genomic_DNA"/>
</dbReference>
<feature type="transmembrane region" description="Helical" evidence="11">
    <location>
        <begin position="342"/>
        <end position="360"/>
    </location>
</feature>